<sequence length="103" mass="11154">MMGWREKPVRRAQARHKAAGPNLMLPSSSLFIDAMVAAASTSLAFRLCGLTERPGTLMNLEQSHIMTSSQLGGQSASPKWESHVPSLCIPSESGLSQVFWLGQ</sequence>
<evidence type="ECO:0000313" key="1">
    <source>
        <dbReference type="EMBL" id="KAH1172410.1"/>
    </source>
</evidence>
<accession>A0A9D4AXK9</accession>
<dbReference type="EMBL" id="JAHDVG010000483">
    <property type="protein sequence ID" value="KAH1172410.1"/>
    <property type="molecule type" value="Genomic_DNA"/>
</dbReference>
<keyword evidence="2" id="KW-1185">Reference proteome</keyword>
<dbReference type="Proteomes" id="UP000827986">
    <property type="component" value="Unassembled WGS sequence"/>
</dbReference>
<reference evidence="1" key="1">
    <citation type="submission" date="2021-09" db="EMBL/GenBank/DDBJ databases">
        <title>The genome of Mauremys mutica provides insights into the evolution of semi-aquatic lifestyle.</title>
        <authorList>
            <person name="Gong S."/>
            <person name="Gao Y."/>
        </authorList>
    </citation>
    <scope>NUCLEOTIDE SEQUENCE</scope>
    <source>
        <strain evidence="1">MM-2020</strain>
        <tissue evidence="1">Muscle</tissue>
    </source>
</reference>
<gene>
    <name evidence="1" type="ORF">KIL84_008028</name>
</gene>
<organism evidence="1 2">
    <name type="scientific">Mauremys mutica</name>
    <name type="common">yellowpond turtle</name>
    <dbReference type="NCBI Taxonomy" id="74926"/>
    <lineage>
        <taxon>Eukaryota</taxon>
        <taxon>Metazoa</taxon>
        <taxon>Chordata</taxon>
        <taxon>Craniata</taxon>
        <taxon>Vertebrata</taxon>
        <taxon>Euteleostomi</taxon>
        <taxon>Archelosauria</taxon>
        <taxon>Testudinata</taxon>
        <taxon>Testudines</taxon>
        <taxon>Cryptodira</taxon>
        <taxon>Durocryptodira</taxon>
        <taxon>Testudinoidea</taxon>
        <taxon>Geoemydidae</taxon>
        <taxon>Geoemydinae</taxon>
        <taxon>Mauremys</taxon>
    </lineage>
</organism>
<dbReference type="AlphaFoldDB" id="A0A9D4AXK9"/>
<name>A0A9D4AXK9_9SAUR</name>
<comment type="caution">
    <text evidence="1">The sequence shown here is derived from an EMBL/GenBank/DDBJ whole genome shotgun (WGS) entry which is preliminary data.</text>
</comment>
<protein>
    <submittedName>
        <fullName evidence="1">Uncharacterized protein</fullName>
    </submittedName>
</protein>
<evidence type="ECO:0000313" key="2">
    <source>
        <dbReference type="Proteomes" id="UP000827986"/>
    </source>
</evidence>
<proteinExistence type="predicted"/>